<dbReference type="GO" id="GO:0005856">
    <property type="term" value="C:cytoskeleton"/>
    <property type="evidence" value="ECO:0007669"/>
    <property type="project" value="TreeGrafter"/>
</dbReference>
<dbReference type="EMBL" id="CVQI01020001">
    <property type="protein sequence ID" value="CRK27210.1"/>
    <property type="molecule type" value="Genomic_DNA"/>
</dbReference>
<reference evidence="6" key="1">
    <citation type="submission" date="2015-05" db="EMBL/GenBank/DDBJ databases">
        <authorList>
            <person name="Fogelqvist Johan"/>
        </authorList>
    </citation>
    <scope>NUCLEOTIDE SEQUENCE [LARGE SCALE GENOMIC DNA]</scope>
</reference>
<dbReference type="PANTHER" id="PTHR32083">
    <property type="entry name" value="CILIA AND FLAGELLA-ASSOCIATED PROTEIN 58-RELATED"/>
    <property type="match status" value="1"/>
</dbReference>
<evidence type="ECO:0000256" key="1">
    <source>
        <dbReference type="ARBA" id="ARBA00023054"/>
    </source>
</evidence>
<feature type="region of interest" description="Disordered" evidence="3">
    <location>
        <begin position="1249"/>
        <end position="1368"/>
    </location>
</feature>
<dbReference type="PANTHER" id="PTHR32083:SF0">
    <property type="entry name" value="CILIA AND FLAGELLA-ASSOCIATED PROTEIN 58"/>
    <property type="match status" value="1"/>
</dbReference>
<feature type="compositionally biased region" description="Low complexity" evidence="3">
    <location>
        <begin position="2528"/>
        <end position="2545"/>
    </location>
</feature>
<feature type="region of interest" description="Disordered" evidence="3">
    <location>
        <begin position="1404"/>
        <end position="1442"/>
    </location>
</feature>
<keyword evidence="4" id="KW-0732">Signal</keyword>
<name>A0A0G4M055_VERLO</name>
<proteinExistence type="predicted"/>
<feature type="compositionally biased region" description="Polar residues" evidence="3">
    <location>
        <begin position="2570"/>
        <end position="2580"/>
    </location>
</feature>
<feature type="compositionally biased region" description="Low complexity" evidence="3">
    <location>
        <begin position="460"/>
        <end position="470"/>
    </location>
</feature>
<feature type="compositionally biased region" description="Pro residues" evidence="3">
    <location>
        <begin position="712"/>
        <end position="723"/>
    </location>
</feature>
<feature type="compositionally biased region" description="Acidic residues" evidence="3">
    <location>
        <begin position="1748"/>
        <end position="1758"/>
    </location>
</feature>
<feature type="coiled-coil region" evidence="2">
    <location>
        <begin position="1854"/>
        <end position="1968"/>
    </location>
</feature>
<feature type="region of interest" description="Disordered" evidence="3">
    <location>
        <begin position="527"/>
        <end position="547"/>
    </location>
</feature>
<feature type="region of interest" description="Disordered" evidence="3">
    <location>
        <begin position="337"/>
        <end position="365"/>
    </location>
</feature>
<feature type="region of interest" description="Disordered" evidence="3">
    <location>
        <begin position="248"/>
        <end position="316"/>
    </location>
</feature>
<feature type="region of interest" description="Disordered" evidence="3">
    <location>
        <begin position="1494"/>
        <end position="1685"/>
    </location>
</feature>
<feature type="region of interest" description="Disordered" evidence="3">
    <location>
        <begin position="412"/>
        <end position="513"/>
    </location>
</feature>
<feature type="region of interest" description="Disordered" evidence="3">
    <location>
        <begin position="2176"/>
        <end position="2198"/>
    </location>
</feature>
<feature type="compositionally biased region" description="Polar residues" evidence="3">
    <location>
        <begin position="1595"/>
        <end position="1624"/>
    </location>
</feature>
<feature type="coiled-coil region" evidence="2">
    <location>
        <begin position="2377"/>
        <end position="2404"/>
    </location>
</feature>
<feature type="compositionally biased region" description="Polar residues" evidence="3">
    <location>
        <begin position="1531"/>
        <end position="1544"/>
    </location>
</feature>
<feature type="compositionally biased region" description="Polar residues" evidence="3">
    <location>
        <begin position="750"/>
        <end position="762"/>
    </location>
</feature>
<feature type="compositionally biased region" description="Basic residues" evidence="3">
    <location>
        <begin position="471"/>
        <end position="483"/>
    </location>
</feature>
<keyword evidence="1 2" id="KW-0175">Coiled coil</keyword>
<feature type="region of interest" description="Disordered" evidence="3">
    <location>
        <begin position="2499"/>
        <end position="2652"/>
    </location>
</feature>
<evidence type="ECO:0000256" key="2">
    <source>
        <dbReference type="SAM" id="Coils"/>
    </source>
</evidence>
<feature type="compositionally biased region" description="Polar residues" evidence="3">
    <location>
        <begin position="2596"/>
        <end position="2623"/>
    </location>
</feature>
<feature type="compositionally biased region" description="Polar residues" evidence="3">
    <location>
        <begin position="2511"/>
        <end position="2520"/>
    </location>
</feature>
<feature type="signal peptide" evidence="4">
    <location>
        <begin position="1"/>
        <end position="22"/>
    </location>
</feature>
<sequence length="2652" mass="291864">MLARWTTLLTAAVAVLATAGLAMDISQDLSEELAMGWKMGLRPRQNAQNLQFLDGKVGGAGAPGITQSNDPNRPFSVGGDTFPDFDTAAGRACDNQKNDCARLANNGGGNFEVSDCDKQNSEPPWPLDPVPQSHDLELPSTCFDPDLPCCPAVPFFVVDNTSPPVARRSLTTILSVRHSQTRSPRAITDAYSCCQLLLHRPDAPLLLLDRCSLLVERNPTTAPGHHFHERALVADDSPLVCAVLAAPSSKTSSHASPSPSPGPSARDGSGSAQLPPHPTPASPALSTASTAADDQDAGSSPVLPPLPAPRLPGRAQDLLRSTPNEIEDEEARFVTASWGSPYSQGDRNHLRGESFSSDPSEDSPLHQLAFQTPFLRPPPQFAPGQVAQSDSFVSAAQVLANRVRRPTRGLTEDWIRQHTAGENSESRHWLSDGEDGSEHSSLSGSRSGEEGPLYKDSLQTPRAKPAAATRIARRTSSHHPRKRSSVETLKPEIKNQVIGSPLANMTSPDLDTPSLDAVSDLSVPISSQDTLERPQTPPKATAKVDAVGPRTPARVTFKEPTLTPRLRKKVPWKGKNILVLLPRDDEHGTDGRAPMPLTAAETERMFSSWDELGYDISGFDLEAAQGSLQSEEGYSQSRNTWPADEDLSKERADRYFKVTLPDLNAWKDYVNELQEAKLRALGVSFGDEEPAPAPSMSPAMTASGMSRQPSVQYPPLPFSPPLPTSSASSNPAIPGFPFPSHFMPGGRASAAQSPGVPSSASPAFTPGHASKFNPRQSISIPMGHSPFQPGHHASPSLAGGHSPFTPGHHASPSLAGWPMHHGPGRIDSPSLLHGVLSPVSPYTPDGFHSASPIYHAHQRHQSLQYPMMPHQQLAQQPSARASPRLQEVQEVDEEPINQSPSKTPEPHNTNTNTNNDDLQAEIDDAEYHLEEQMRNELEHDDYSPHNEERAADELVSLPSGSVSEDPSYMHSREASMQFQAPMHFATQIGDGPELQHPRPHSRGHSLTKNYFQDEHRDNANHDGSNSFNAWQDMETQQADDAAEIETNPSNLGTPVQDFHLANILQQHQRNFSTASNPWSEVASVTANAGNQRRLSHASKPSLSKLNVKAPEFKFNPGKEFTPSGQFVFGNTAFQPPVQTQVFHAESEPFVPSVVSPSGHSFGAPSFSSSMNAGVAPFSPGPGTFNFSMSGPKFRPDAIPFTPSGGLSDAFTSPNASGTDTAAAGPKSIFGNINLAEALTSKKSKAIPIVPPVSREPKPSKETPYEVDEEGRVVNAAGPKRRQEVSRDDGDDVPRFAEPTPSPRPAFAQPVASVEQDAVDMRSGDDDDATPGDTTMSSTSVSEQMVDSKAITATSPSDGGRDQLNWTPFDFERKNDAQVFNDARPFGQDFFKRGHKKSLSATAQAFVPGGSWQNVEEPESNVEDDEDEQDRDREATIEPPTHQVEAIDAHEAVAEAEEEQIEDAREPTPVFEQPLGEKTAHIPLEQHIEQSVLSRGLGASRFASPPPKPKGLKASRFASPPKPAHREVELPPSQSLSPDGRTSNWADDVSEELPQSGPEHEPTFEEIDAIMDHLNQNDPMMGVNKQAAEEPRWAQPSPTRHISIADVTNSSPFHLQPATHSTMDASSPEPRKYLQLPNLAPPIPTTELEDPFVDPPQSAQSFNAPVHRLNGSEGVVNSDWDGTFSDDEQEKLGQRVQFFDGRVNDVVGDLLEARLQPLEKTLLAIERHFASQAATSARRERRSMSAEVQESDADDEDEEPVLRRSMSPRRDRRMDQIRTTILDAFAMQQRSVPTSASAGDASSEVVLRALAEMKEQIGQSLPSEPHGAELRSIIEDVVERRLPSVAQPTITADADSEYKSKIADLEERLRVEKDRADKETTSRRESEEQAAELQRNLQAAETRLEVEIMNRSIYDQRFVDLDEKLKQQEAQTEKELQARRSAEDRLSEVQRLLRISSEEENRLREVVEERDQRIRAIEVSGAKNNMRMSLLEADQNNSNQSRTELIKRTNVLEHDLREARQEALHFKAETDRAAETSRRQLNELDHALEENRQQQRFLDTLGTQLQENERVRESWRSKFLALQEEMTTAAREITEEHSRRTKREQTLVARQEVLDARLQAEARTRERLEAEIERLENGERQGLRAVGECNRLEALLAELRTENHKLEQKAMRHQREFEEARESGASEVQRTRRSLQSEIDEANNQVNYVRRDLEEQISKLQAELDQANVDVESAKAQAEMLVEEAQTTKTTEIEQLKEKHQNEVEDLHTRHAMQLGNTVEEAQKAEQHLLERLSFSASKTEHLQDRVAHLEEKLEIAKEAALAAAKRAKSPVVEQAQPNFAAPVSTGAAVPVTAAPTPAAKSMELPEKISPQALRESIMVLQEQLQAREQRIEELEQNIEKLDPEAPTKISKRDDEITWLRELLAVRHADLQDIIAALSGEDYNREAVKDAAIRLKANLQMEEQERERALNGGSAINLLQAASPRMAQAVSPFAAAWGNWRKSQQQQQQQQPSYRSISGVMSSPAGPASRNNSTPSRSTSSQMPSSFLGGLLTPPASNLRQTPSPKPGPSQPTAFNNTGRRLTSAELAQRSRKPSVTAKQAQKMPQTSLQGDTTPPRRLSQSHPATPPMMQPSSYDSDAHAGDFDDNDFFEED</sequence>
<feature type="region of interest" description="Disordered" evidence="3">
    <location>
        <begin position="869"/>
        <end position="917"/>
    </location>
</feature>
<feature type="region of interest" description="Disordered" evidence="3">
    <location>
        <begin position="627"/>
        <end position="646"/>
    </location>
</feature>
<feature type="region of interest" description="Disordered" evidence="3">
    <location>
        <begin position="1732"/>
        <end position="1772"/>
    </location>
</feature>
<dbReference type="Proteomes" id="UP000045706">
    <property type="component" value="Unassembled WGS sequence"/>
</dbReference>
<feature type="compositionally biased region" description="Polar residues" evidence="3">
    <location>
        <begin position="1335"/>
        <end position="1356"/>
    </location>
</feature>
<feature type="chain" id="PRO_5002567014" evidence="4">
    <location>
        <begin position="23"/>
        <end position="2652"/>
    </location>
</feature>
<accession>A0A0G4M055</accession>
<organism evidence="5 6">
    <name type="scientific">Verticillium longisporum</name>
    <name type="common">Verticillium dahliae var. longisporum</name>
    <dbReference type="NCBI Taxonomy" id="100787"/>
    <lineage>
        <taxon>Eukaryota</taxon>
        <taxon>Fungi</taxon>
        <taxon>Dikarya</taxon>
        <taxon>Ascomycota</taxon>
        <taxon>Pezizomycotina</taxon>
        <taxon>Sordariomycetes</taxon>
        <taxon>Hypocreomycetidae</taxon>
        <taxon>Glomerellales</taxon>
        <taxon>Plectosphaerellaceae</taxon>
        <taxon>Verticillium</taxon>
    </lineage>
</organism>
<feature type="coiled-coil region" evidence="2">
    <location>
        <begin position="2299"/>
        <end position="2326"/>
    </location>
</feature>
<feature type="compositionally biased region" description="Low complexity" evidence="3">
    <location>
        <begin position="248"/>
        <end position="274"/>
    </location>
</feature>
<evidence type="ECO:0000313" key="6">
    <source>
        <dbReference type="Proteomes" id="UP000045706"/>
    </source>
</evidence>
<protein>
    <submittedName>
        <fullName evidence="5">Uncharacterized protein</fullName>
    </submittedName>
</protein>
<feature type="region of interest" description="Disordered" evidence="3">
    <location>
        <begin position="688"/>
        <end position="822"/>
    </location>
</feature>
<evidence type="ECO:0000313" key="5">
    <source>
        <dbReference type="EMBL" id="CRK27210.1"/>
    </source>
</evidence>
<feature type="compositionally biased region" description="Acidic residues" evidence="3">
    <location>
        <begin position="2643"/>
        <end position="2652"/>
    </location>
</feature>
<feature type="compositionally biased region" description="Basic and acidic residues" evidence="3">
    <location>
        <begin position="1254"/>
        <end position="1263"/>
    </location>
</feature>
<evidence type="ECO:0000256" key="3">
    <source>
        <dbReference type="SAM" id="MobiDB-lite"/>
    </source>
</evidence>
<feature type="compositionally biased region" description="Basic and acidic residues" evidence="3">
    <location>
        <begin position="1280"/>
        <end position="1294"/>
    </location>
</feature>
<feature type="coiled-coil region" evidence="2">
    <location>
        <begin position="2001"/>
        <end position="2053"/>
    </location>
</feature>
<feature type="compositionally biased region" description="Low complexity" evidence="3">
    <location>
        <begin position="282"/>
        <end position="301"/>
    </location>
</feature>
<evidence type="ECO:0000256" key="4">
    <source>
        <dbReference type="SAM" id="SignalP"/>
    </source>
</evidence>
<feature type="compositionally biased region" description="Low complexity" evidence="3">
    <location>
        <begin position="694"/>
        <end position="711"/>
    </location>
</feature>
<feature type="compositionally biased region" description="Polar residues" evidence="3">
    <location>
        <begin position="627"/>
        <end position="640"/>
    </location>
</feature>
<feature type="compositionally biased region" description="Acidic residues" evidence="3">
    <location>
        <begin position="1415"/>
        <end position="1428"/>
    </location>
</feature>
<gene>
    <name evidence="5" type="ORF">BN1723_003411</name>
</gene>